<keyword evidence="3" id="KW-1185">Reference proteome</keyword>
<name>A0AAN9EPY3_CROPI</name>
<dbReference type="Proteomes" id="UP001372338">
    <property type="component" value="Unassembled WGS sequence"/>
</dbReference>
<reference evidence="2 3" key="1">
    <citation type="submission" date="2024-01" db="EMBL/GenBank/DDBJ databases">
        <title>The genomes of 5 underutilized Papilionoideae crops provide insights into root nodulation and disease resistanc.</title>
        <authorList>
            <person name="Yuan L."/>
        </authorList>
    </citation>
    <scope>NUCLEOTIDE SEQUENCE [LARGE SCALE GENOMIC DNA]</scope>
    <source>
        <strain evidence="2">ZHUSHIDOU_FW_LH</strain>
        <tissue evidence="2">Leaf</tissue>
    </source>
</reference>
<gene>
    <name evidence="2" type="ORF">RIF29_27898</name>
</gene>
<feature type="compositionally biased region" description="Basic and acidic residues" evidence="1">
    <location>
        <begin position="34"/>
        <end position="47"/>
    </location>
</feature>
<accession>A0AAN9EPY3</accession>
<comment type="caution">
    <text evidence="2">The sequence shown here is derived from an EMBL/GenBank/DDBJ whole genome shotgun (WGS) entry which is preliminary data.</text>
</comment>
<proteinExistence type="predicted"/>
<dbReference type="AlphaFoldDB" id="A0AAN9EPY3"/>
<dbReference type="EMBL" id="JAYWIO010000005">
    <property type="protein sequence ID" value="KAK7261584.1"/>
    <property type="molecule type" value="Genomic_DNA"/>
</dbReference>
<evidence type="ECO:0000313" key="3">
    <source>
        <dbReference type="Proteomes" id="UP001372338"/>
    </source>
</evidence>
<evidence type="ECO:0000256" key="1">
    <source>
        <dbReference type="SAM" id="MobiDB-lite"/>
    </source>
</evidence>
<feature type="region of interest" description="Disordered" evidence="1">
    <location>
        <begin position="1"/>
        <end position="47"/>
    </location>
</feature>
<feature type="compositionally biased region" description="Basic and acidic residues" evidence="1">
    <location>
        <begin position="84"/>
        <end position="99"/>
    </location>
</feature>
<sequence>MSTDSQEQSILPDKEDVQEDVTLTKRGRGRKRKFPPDEKSKEPVDMRFHKIESRLQNIERDDRTIEIVPNNRSEDVPMGTSLKDGTKDHQHKPEHDRSHTMYKNDIAEKEGACETPSGFFSHASTEKRMDNFSKGKGKMLQADVELSILNTNMSTSLLLPSAQVAAPNGEGFEEGLHLSSNLYSSIEACSKKDTNQSKNWLPFSLPEGSSKPQLIRKDNEPNSLRAIGHITNSVSGKRNRVYLEETNGTRNQAKNVPFYDLTTDEPEHDTHDDISTKVVELMARTHIKRSMADAETKSCSLQDKSTHMEKHLASDNMTHGFIRRELNVYPRNGNATNYFYPYGGYQQGLNSSLCKTQSPFGLEVLKSKSKSPSGVYFSPVDTSKFSPAGTSSIKRSMVERGLTDVMLQAWGGSDLRKNIMQQEHDASRPWPTLKRSNTSLRHVQHSPFATHHIVAMARVQNFSPISMIR</sequence>
<protein>
    <submittedName>
        <fullName evidence="2">Uncharacterized protein</fullName>
    </submittedName>
</protein>
<evidence type="ECO:0000313" key="2">
    <source>
        <dbReference type="EMBL" id="KAK7261584.1"/>
    </source>
</evidence>
<organism evidence="2 3">
    <name type="scientific">Crotalaria pallida</name>
    <name type="common">Smooth rattlebox</name>
    <name type="synonym">Crotalaria striata</name>
    <dbReference type="NCBI Taxonomy" id="3830"/>
    <lineage>
        <taxon>Eukaryota</taxon>
        <taxon>Viridiplantae</taxon>
        <taxon>Streptophyta</taxon>
        <taxon>Embryophyta</taxon>
        <taxon>Tracheophyta</taxon>
        <taxon>Spermatophyta</taxon>
        <taxon>Magnoliopsida</taxon>
        <taxon>eudicotyledons</taxon>
        <taxon>Gunneridae</taxon>
        <taxon>Pentapetalae</taxon>
        <taxon>rosids</taxon>
        <taxon>fabids</taxon>
        <taxon>Fabales</taxon>
        <taxon>Fabaceae</taxon>
        <taxon>Papilionoideae</taxon>
        <taxon>50 kb inversion clade</taxon>
        <taxon>genistoids sensu lato</taxon>
        <taxon>core genistoids</taxon>
        <taxon>Crotalarieae</taxon>
        <taxon>Crotalaria</taxon>
    </lineage>
</organism>
<feature type="region of interest" description="Disordered" evidence="1">
    <location>
        <begin position="71"/>
        <end position="100"/>
    </location>
</feature>